<dbReference type="EMBL" id="JBHTCA010000014">
    <property type="protein sequence ID" value="MFC7410392.1"/>
    <property type="molecule type" value="Genomic_DNA"/>
</dbReference>
<sequence>MIGWWFIVSTQTPDEIDQADQINRRAAALAQWEIRADGIRWIEDLVQAGKATKLSGSGYPNRYTALAADVLPLISARYATPASLARLSLADDEYVPLWKQHKLIEWQVERIEACPPEKLLTIVVWDLS</sequence>
<evidence type="ECO:0000313" key="2">
    <source>
        <dbReference type="Proteomes" id="UP001596501"/>
    </source>
</evidence>
<keyword evidence="2" id="KW-1185">Reference proteome</keyword>
<evidence type="ECO:0000313" key="1">
    <source>
        <dbReference type="EMBL" id="MFC7410392.1"/>
    </source>
</evidence>
<name>A0ABW2QQ25_9BURK</name>
<proteinExistence type="predicted"/>
<accession>A0ABW2QQ25</accession>
<reference evidence="2" key="1">
    <citation type="journal article" date="2019" name="Int. J. Syst. Evol. Microbiol.">
        <title>The Global Catalogue of Microorganisms (GCM) 10K type strain sequencing project: providing services to taxonomists for standard genome sequencing and annotation.</title>
        <authorList>
            <consortium name="The Broad Institute Genomics Platform"/>
            <consortium name="The Broad Institute Genome Sequencing Center for Infectious Disease"/>
            <person name="Wu L."/>
            <person name="Ma J."/>
        </authorList>
    </citation>
    <scope>NUCLEOTIDE SEQUENCE [LARGE SCALE GENOMIC DNA]</scope>
    <source>
        <strain evidence="2">CGMCC 1.12371</strain>
    </source>
</reference>
<organism evidence="1 2">
    <name type="scientific">Hydrogenophaga atypica</name>
    <dbReference type="NCBI Taxonomy" id="249409"/>
    <lineage>
        <taxon>Bacteria</taxon>
        <taxon>Pseudomonadati</taxon>
        <taxon>Pseudomonadota</taxon>
        <taxon>Betaproteobacteria</taxon>
        <taxon>Burkholderiales</taxon>
        <taxon>Comamonadaceae</taxon>
        <taxon>Hydrogenophaga</taxon>
    </lineage>
</organism>
<gene>
    <name evidence="1" type="ORF">ACFQPB_16120</name>
</gene>
<dbReference type="Proteomes" id="UP001596501">
    <property type="component" value="Unassembled WGS sequence"/>
</dbReference>
<comment type="caution">
    <text evidence="1">The sequence shown here is derived from an EMBL/GenBank/DDBJ whole genome shotgun (WGS) entry which is preliminary data.</text>
</comment>
<dbReference type="RefSeq" id="WP_382225391.1">
    <property type="nucleotide sequence ID" value="NZ_JBHTCA010000014.1"/>
</dbReference>
<protein>
    <submittedName>
        <fullName evidence="1">Uncharacterized protein</fullName>
    </submittedName>
</protein>